<name>A0AAN8G077_TRICO</name>
<accession>A0AAN8G077</accession>
<proteinExistence type="predicted"/>
<evidence type="ECO:0000313" key="1">
    <source>
        <dbReference type="EMBL" id="KAK5983975.1"/>
    </source>
</evidence>
<dbReference type="AlphaFoldDB" id="A0AAN8G077"/>
<keyword evidence="2" id="KW-1185">Reference proteome</keyword>
<organism evidence="1 2">
    <name type="scientific">Trichostrongylus colubriformis</name>
    <name type="common">Black scour worm</name>
    <dbReference type="NCBI Taxonomy" id="6319"/>
    <lineage>
        <taxon>Eukaryota</taxon>
        <taxon>Metazoa</taxon>
        <taxon>Ecdysozoa</taxon>
        <taxon>Nematoda</taxon>
        <taxon>Chromadorea</taxon>
        <taxon>Rhabditida</taxon>
        <taxon>Rhabditina</taxon>
        <taxon>Rhabditomorpha</taxon>
        <taxon>Strongyloidea</taxon>
        <taxon>Trichostrongylidae</taxon>
        <taxon>Trichostrongylus</taxon>
    </lineage>
</organism>
<comment type="caution">
    <text evidence="1">The sequence shown here is derived from an EMBL/GenBank/DDBJ whole genome shotgun (WGS) entry which is preliminary data.</text>
</comment>
<protein>
    <submittedName>
        <fullName evidence="1">Uncharacterized protein</fullName>
    </submittedName>
</protein>
<dbReference type="EMBL" id="WIXE01003413">
    <property type="protein sequence ID" value="KAK5983975.1"/>
    <property type="molecule type" value="Genomic_DNA"/>
</dbReference>
<evidence type="ECO:0000313" key="2">
    <source>
        <dbReference type="Proteomes" id="UP001331761"/>
    </source>
</evidence>
<reference evidence="1 2" key="1">
    <citation type="submission" date="2019-10" db="EMBL/GenBank/DDBJ databases">
        <title>Assembly and Annotation for the nematode Trichostrongylus colubriformis.</title>
        <authorList>
            <person name="Martin J."/>
        </authorList>
    </citation>
    <scope>NUCLEOTIDE SEQUENCE [LARGE SCALE GENOMIC DNA]</scope>
    <source>
        <strain evidence="1">G859</strain>
        <tissue evidence="1">Whole worm</tissue>
    </source>
</reference>
<sequence>MRTSHDLFMARNSPSHRFALDVLSRSSYIIGLVTFQQEMLHFRALILAILISVTTIGASDEIIRSGPLPNAFNVPFRVFGKRNQLYGLFKKLNLESPEPVYMHGGFGSLKR</sequence>
<gene>
    <name evidence="1" type="ORF">GCK32_008213</name>
</gene>
<dbReference type="Proteomes" id="UP001331761">
    <property type="component" value="Unassembled WGS sequence"/>
</dbReference>